<feature type="compositionally biased region" description="Polar residues" evidence="1">
    <location>
        <begin position="158"/>
        <end position="168"/>
    </location>
</feature>
<accession>A0A1S3Z6K0</accession>
<evidence type="ECO:0000313" key="2">
    <source>
        <dbReference type="RefSeq" id="XP_016460011.1"/>
    </source>
</evidence>
<feature type="compositionally biased region" description="Polar residues" evidence="1">
    <location>
        <begin position="247"/>
        <end position="266"/>
    </location>
</feature>
<dbReference type="OrthoDB" id="745018at2759"/>
<proteinExistence type="predicted"/>
<dbReference type="RefSeq" id="XP_016460011.1">
    <property type="nucleotide sequence ID" value="XM_016604525.1"/>
</dbReference>
<dbReference type="AlphaFoldDB" id="A0A1S3Z6K0"/>
<sequence length="320" mass="34067">MVSPWDDIFTNLSIGGLLSEASLQGKISNWETKMDLQPIQLVSDISVGGLLSEVSLQGKMSTGMKQENRVGLQPSSFASFISSGSFFSEASSQGKVSDCNLASKGSKSGLKETSEYGQHNESKFSWDFNLTNLSIGGLLSEVSLLEKVKKHDQGTEGKPSSQPTSSFPDSLDAFIAARLNSHPEISKSSSHELHSSILDAEETCHAFPVRKISSGNKNATTSCGTAGPGNCHESSSKSFRIPSSSSAPECTTQSVIAQDQPSQQPRTPLISRPRGVSDEDNSVGLKGIKWEDSLGPFDLGMPILRPVSSGDSVSLSEFSK</sequence>
<gene>
    <name evidence="2" type="primary">LOC107783546</name>
</gene>
<dbReference type="PANTHER" id="PTHR21677">
    <property type="entry name" value="CRAMPED PROTEIN"/>
    <property type="match status" value="1"/>
</dbReference>
<feature type="region of interest" description="Disordered" evidence="1">
    <location>
        <begin position="150"/>
        <end position="169"/>
    </location>
</feature>
<dbReference type="GO" id="GO:0003682">
    <property type="term" value="F:chromatin binding"/>
    <property type="evidence" value="ECO:0007669"/>
    <property type="project" value="InterPro"/>
</dbReference>
<feature type="compositionally biased region" description="Polar residues" evidence="1">
    <location>
        <begin position="215"/>
        <end position="224"/>
    </location>
</feature>
<dbReference type="PANTHER" id="PTHR21677:SF4">
    <property type="entry name" value="TSL-KINASE INTERACTING-LIKE PROTEIN"/>
    <property type="match status" value="1"/>
</dbReference>
<feature type="region of interest" description="Disordered" evidence="1">
    <location>
        <begin position="215"/>
        <end position="284"/>
    </location>
</feature>
<evidence type="ECO:0000256" key="1">
    <source>
        <dbReference type="SAM" id="MobiDB-lite"/>
    </source>
</evidence>
<dbReference type="KEGG" id="nta:107783546"/>
<organism evidence="2">
    <name type="scientific">Nicotiana tabacum</name>
    <name type="common">Common tobacco</name>
    <dbReference type="NCBI Taxonomy" id="4097"/>
    <lineage>
        <taxon>Eukaryota</taxon>
        <taxon>Viridiplantae</taxon>
        <taxon>Streptophyta</taxon>
        <taxon>Embryophyta</taxon>
        <taxon>Tracheophyta</taxon>
        <taxon>Spermatophyta</taxon>
        <taxon>Magnoliopsida</taxon>
        <taxon>eudicotyledons</taxon>
        <taxon>Gunneridae</taxon>
        <taxon>Pentapetalae</taxon>
        <taxon>asterids</taxon>
        <taxon>lamiids</taxon>
        <taxon>Solanales</taxon>
        <taxon>Solanaceae</taxon>
        <taxon>Nicotianoideae</taxon>
        <taxon>Nicotianeae</taxon>
        <taxon>Nicotiana</taxon>
    </lineage>
</organism>
<dbReference type="STRING" id="4097.A0A1S3Z6K0"/>
<dbReference type="PaxDb" id="4097-A0A1S3Z6K0"/>
<dbReference type="InterPro" id="IPR055315">
    <property type="entry name" value="Cramped-like"/>
</dbReference>
<feature type="compositionally biased region" description="Low complexity" evidence="1">
    <location>
        <begin position="236"/>
        <end position="246"/>
    </location>
</feature>
<name>A0A1S3Z6K0_TOBAC</name>
<reference evidence="2" key="1">
    <citation type="submission" date="2025-08" db="UniProtKB">
        <authorList>
            <consortium name="RefSeq"/>
        </authorList>
    </citation>
    <scope>IDENTIFICATION</scope>
</reference>
<protein>
    <submittedName>
        <fullName evidence="2">Uncharacterized protein isoform X1</fullName>
    </submittedName>
</protein>